<accession>A0AAU8MNM0</accession>
<dbReference type="EMBL" id="CP159925">
    <property type="protein sequence ID" value="XCO73230.1"/>
    <property type="molecule type" value="Genomic_DNA"/>
</dbReference>
<proteinExistence type="predicted"/>
<dbReference type="InterPro" id="IPR036514">
    <property type="entry name" value="SGNH_hydro_sf"/>
</dbReference>
<evidence type="ECO:0000256" key="1">
    <source>
        <dbReference type="SAM" id="SignalP"/>
    </source>
</evidence>
<dbReference type="GO" id="GO:0016788">
    <property type="term" value="F:hydrolase activity, acting on ester bonds"/>
    <property type="evidence" value="ECO:0007669"/>
    <property type="project" value="InterPro"/>
</dbReference>
<dbReference type="RefSeq" id="WP_363796300.1">
    <property type="nucleotide sequence ID" value="NZ_CP159925.1"/>
</dbReference>
<feature type="chain" id="PRO_5043997932" evidence="1">
    <location>
        <begin position="27"/>
        <end position="415"/>
    </location>
</feature>
<evidence type="ECO:0000313" key="2">
    <source>
        <dbReference type="EMBL" id="XCO73230.1"/>
    </source>
</evidence>
<keyword evidence="1" id="KW-0732">Signal</keyword>
<organism evidence="2">
    <name type="scientific">Lysobacter firmicutimachus</name>
    <dbReference type="NCBI Taxonomy" id="1792846"/>
    <lineage>
        <taxon>Bacteria</taxon>
        <taxon>Pseudomonadati</taxon>
        <taxon>Pseudomonadota</taxon>
        <taxon>Gammaproteobacteria</taxon>
        <taxon>Lysobacterales</taxon>
        <taxon>Lysobacteraceae</taxon>
        <taxon>Lysobacter</taxon>
    </lineage>
</organism>
<dbReference type="Pfam" id="PF00657">
    <property type="entry name" value="Lipase_GDSL"/>
    <property type="match status" value="1"/>
</dbReference>
<gene>
    <name evidence="2" type="ORF">ABU614_12555</name>
</gene>
<dbReference type="Gene3D" id="3.40.50.1110">
    <property type="entry name" value="SGNH hydrolase"/>
    <property type="match status" value="1"/>
</dbReference>
<dbReference type="PANTHER" id="PTHR43784:SF2">
    <property type="entry name" value="GDSL-LIKE LIPASE_ACYLHYDROLASE, PUTATIVE (AFU_ORTHOLOGUE AFUA_2G00820)-RELATED"/>
    <property type="match status" value="1"/>
</dbReference>
<protein>
    <submittedName>
        <fullName evidence="2">SGNH/GDSL hydrolase family protein</fullName>
    </submittedName>
</protein>
<feature type="signal peptide" evidence="1">
    <location>
        <begin position="1"/>
        <end position="26"/>
    </location>
</feature>
<dbReference type="CDD" id="cd01830">
    <property type="entry name" value="XynE_like"/>
    <property type="match status" value="1"/>
</dbReference>
<dbReference type="InterPro" id="IPR053140">
    <property type="entry name" value="GDSL_Rv0518-like"/>
</dbReference>
<name>A0AAU8MNM0_9GAMM</name>
<dbReference type="SUPFAM" id="SSF52266">
    <property type="entry name" value="SGNH hydrolase"/>
    <property type="match status" value="1"/>
</dbReference>
<dbReference type="InterPro" id="IPR001087">
    <property type="entry name" value="GDSL"/>
</dbReference>
<dbReference type="AlphaFoldDB" id="A0AAU8MNM0"/>
<keyword evidence="2" id="KW-0378">Hydrolase</keyword>
<sequence length="415" mass="43965">MNAKSLLQPLAAAALALGLAAPAAGAAPQWVGTWSASPQATWGAGFALPNGAPERLHDQTVRQVARVSVGGGRVRIALSNAYGDAPVTIGAARIARSAGGSRIQAGSDRALTFGGRRAVTLLPGAPVLSDPVELEVAALGEVAVSLYLPQDTALRTFHWEGRQDAFLVGGDRTADARLDGGQVLQTRPFLSGVYVEAAQPVRRVVAFGDSITDGAASTPNRYRRWPDALAQRLAPRGVAVLNAGISGARVLSDGMGVSALARFERDVLSQRPDSVVLLMGINDIAWPGSTFEPTRAAVDAQRLIDGYRQLIAQARLHGVRIVGATLTPFEDALPGSPIHDYYSPAKERVRQTVNAWIRDSGEFDAVVDFDAVVRDPQRPTRFLPAYDSGDRLHPGDAGYRAMAAAVDDTLLFGRR</sequence>
<dbReference type="PANTHER" id="PTHR43784">
    <property type="entry name" value="GDSL-LIKE LIPASE/ACYLHYDROLASE, PUTATIVE (AFU_ORTHOLOGUE AFUA_2G00820)-RELATED"/>
    <property type="match status" value="1"/>
</dbReference>
<reference evidence="2" key="1">
    <citation type="submission" date="2024-06" db="EMBL/GenBank/DDBJ databases">
        <authorList>
            <person name="Li S."/>
        </authorList>
    </citation>
    <scope>NUCLEOTIDE SEQUENCE</scope>
    <source>
        <strain evidence="2">SR10</strain>
    </source>
</reference>